<protein>
    <submittedName>
        <fullName evidence="1">Uncharacterized protein</fullName>
    </submittedName>
</protein>
<proteinExistence type="predicted"/>
<sequence>MNHTEHTDHEYFTEPAAIEALGQRLGGSDIVIGAYLTGSNHPQHGTRVPAENIDYLAGWLHSGMRHKLNMVVLHDGLSDAFQQKCHAAVAIHHHEKKRGTLTFVQIRPGRFTIADERFLAALALLERIRFRNVFMVDVADAWFADNPFLLVEKPTLRRFFDRSGFARARGFRGFCRALAAQYRTWRDRKRFTVFIGGEDTTIGDNPWMQRHIRKVFGQDMPHLAQKPVLNCGILGGGQRHLVSVLRTVRSEMLRCNATDVLNDMAVFNRVLHDSQYHLPYSNGVLNSPWKAWAKRGKHAIFHK</sequence>
<accession>Q314S8</accession>
<evidence type="ECO:0000313" key="1">
    <source>
        <dbReference type="EMBL" id="ABB37568.1"/>
    </source>
</evidence>
<dbReference type="STRING" id="207559.Dde_0767"/>
<dbReference type="HOGENOM" id="CLU_917433_0_0_7"/>
<evidence type="ECO:0000313" key="2">
    <source>
        <dbReference type="Proteomes" id="UP000002710"/>
    </source>
</evidence>
<gene>
    <name evidence="1" type="ordered locus">Dde_0767</name>
</gene>
<reference evidence="1 2" key="1">
    <citation type="journal article" date="2011" name="J. Bacteriol.">
        <title>Complete genome sequence and updated annotation of Desulfovibrio alaskensis G20.</title>
        <authorList>
            <person name="Hauser L.J."/>
            <person name="Land M.L."/>
            <person name="Brown S.D."/>
            <person name="Larimer F."/>
            <person name="Keller K.L."/>
            <person name="Rapp-Giles B.J."/>
            <person name="Price M.N."/>
            <person name="Lin M."/>
            <person name="Bruce D.C."/>
            <person name="Detter J.C."/>
            <person name="Tapia R."/>
            <person name="Han C.S."/>
            <person name="Goodwin L.A."/>
            <person name="Cheng J.F."/>
            <person name="Pitluck S."/>
            <person name="Copeland A."/>
            <person name="Lucas S."/>
            <person name="Nolan M."/>
            <person name="Lapidus A.L."/>
            <person name="Palumbo A.V."/>
            <person name="Wall J.D."/>
        </authorList>
    </citation>
    <scope>NUCLEOTIDE SEQUENCE [LARGE SCALE GENOMIC DNA]</scope>
    <source>
        <strain evidence="2">ATCC BAA 1058 / DSM 17464 / G20</strain>
    </source>
</reference>
<dbReference type="RefSeq" id="WP_011366838.1">
    <property type="nucleotide sequence ID" value="NC_007519.1"/>
</dbReference>
<dbReference type="KEGG" id="dde:Dde_0767"/>
<dbReference type="EMBL" id="CP000112">
    <property type="protein sequence ID" value="ABB37568.1"/>
    <property type="molecule type" value="Genomic_DNA"/>
</dbReference>
<dbReference type="eggNOG" id="ENOG5031MDC">
    <property type="taxonomic scope" value="Bacteria"/>
</dbReference>
<organism evidence="1 2">
    <name type="scientific">Oleidesulfovibrio alaskensis (strain ATCC BAA-1058 / DSM 17464 / G20)</name>
    <name type="common">Desulfovibrio alaskensis</name>
    <dbReference type="NCBI Taxonomy" id="207559"/>
    <lineage>
        <taxon>Bacteria</taxon>
        <taxon>Pseudomonadati</taxon>
        <taxon>Thermodesulfobacteriota</taxon>
        <taxon>Desulfovibrionia</taxon>
        <taxon>Desulfovibrionales</taxon>
        <taxon>Desulfovibrionaceae</taxon>
        <taxon>Oleidesulfovibrio</taxon>
    </lineage>
</organism>
<dbReference type="AlphaFoldDB" id="Q314S8"/>
<keyword evidence="2" id="KW-1185">Reference proteome</keyword>
<name>Q314S8_OLEA2</name>
<dbReference type="Proteomes" id="UP000002710">
    <property type="component" value="Chromosome"/>
</dbReference>